<dbReference type="GO" id="GO:0003724">
    <property type="term" value="F:RNA helicase activity"/>
    <property type="evidence" value="ECO:0007669"/>
    <property type="project" value="UniProtKB-EC"/>
</dbReference>
<evidence type="ECO:0000256" key="4">
    <source>
        <dbReference type="ARBA" id="ARBA00012552"/>
    </source>
</evidence>
<keyword evidence="10" id="KW-0496">Mitochondrion</keyword>
<keyword evidence="5" id="KW-0547">Nucleotide-binding</keyword>
<dbReference type="PANTHER" id="PTHR12131:SF1">
    <property type="entry name" value="ATP-DEPENDENT RNA HELICASE SUPV3L1, MITOCHONDRIAL-RELATED"/>
    <property type="match status" value="1"/>
</dbReference>
<proteinExistence type="predicted"/>
<evidence type="ECO:0000313" key="15">
    <source>
        <dbReference type="Proteomes" id="UP000184330"/>
    </source>
</evidence>
<feature type="compositionally biased region" description="Basic and acidic residues" evidence="12">
    <location>
        <begin position="47"/>
        <end position="57"/>
    </location>
</feature>
<dbReference type="AlphaFoldDB" id="A0A1L7XE50"/>
<dbReference type="SMART" id="SM00490">
    <property type="entry name" value="HELICc"/>
    <property type="match status" value="1"/>
</dbReference>
<feature type="compositionally biased region" description="Acidic residues" evidence="12">
    <location>
        <begin position="800"/>
        <end position="818"/>
    </location>
</feature>
<evidence type="ECO:0000256" key="2">
    <source>
        <dbReference type="ARBA" id="ARBA00001946"/>
    </source>
</evidence>
<keyword evidence="7 14" id="KW-0347">Helicase</keyword>
<dbReference type="PROSITE" id="PS51194">
    <property type="entry name" value="HELICASE_CTER"/>
    <property type="match status" value="1"/>
</dbReference>
<dbReference type="Pfam" id="PF00271">
    <property type="entry name" value="Helicase_C"/>
    <property type="match status" value="1"/>
</dbReference>
<evidence type="ECO:0000256" key="1">
    <source>
        <dbReference type="ARBA" id="ARBA00001936"/>
    </source>
</evidence>
<dbReference type="GO" id="GO:0045025">
    <property type="term" value="C:mitochondrial degradosome"/>
    <property type="evidence" value="ECO:0007669"/>
    <property type="project" value="TreeGrafter"/>
</dbReference>
<dbReference type="CDD" id="cd17913">
    <property type="entry name" value="DEXQc_Suv3"/>
    <property type="match status" value="1"/>
</dbReference>
<evidence type="ECO:0000256" key="3">
    <source>
        <dbReference type="ARBA" id="ARBA00004173"/>
    </source>
</evidence>
<evidence type="ECO:0000256" key="10">
    <source>
        <dbReference type="ARBA" id="ARBA00023128"/>
    </source>
</evidence>
<dbReference type="InterPro" id="IPR041082">
    <property type="entry name" value="Suv3_C_1"/>
</dbReference>
<dbReference type="GO" id="GO:0005524">
    <property type="term" value="F:ATP binding"/>
    <property type="evidence" value="ECO:0007669"/>
    <property type="project" value="UniProtKB-KW"/>
</dbReference>
<dbReference type="GO" id="GO:0000965">
    <property type="term" value="P:mitochondrial RNA 3'-end processing"/>
    <property type="evidence" value="ECO:0007669"/>
    <property type="project" value="TreeGrafter"/>
</dbReference>
<dbReference type="FunFam" id="3.40.50.300:FF:000957">
    <property type="entry name" value="ATP-dependent RNA helicase SUV3L, mitochondrial"/>
    <property type="match status" value="1"/>
</dbReference>
<keyword evidence="15" id="KW-1185">Reference proteome</keyword>
<feature type="region of interest" description="Disordered" evidence="12">
    <location>
        <begin position="39"/>
        <end position="67"/>
    </location>
</feature>
<feature type="compositionally biased region" description="Basic and acidic residues" evidence="12">
    <location>
        <begin position="858"/>
        <end position="869"/>
    </location>
</feature>
<accession>A0A1L7XE50</accession>
<dbReference type="Gene3D" id="3.40.50.300">
    <property type="entry name" value="P-loop containing nucleotide triphosphate hydrolases"/>
    <property type="match status" value="2"/>
</dbReference>
<dbReference type="InterPro" id="IPR055206">
    <property type="entry name" value="DEXQc_SUV3"/>
</dbReference>
<reference evidence="14 15" key="1">
    <citation type="submission" date="2016-03" db="EMBL/GenBank/DDBJ databases">
        <authorList>
            <person name="Ploux O."/>
        </authorList>
    </citation>
    <scope>NUCLEOTIDE SEQUENCE [LARGE SCALE GENOMIC DNA]</scope>
    <source>
        <strain evidence="14 15">UAMH 11012</strain>
    </source>
</reference>
<dbReference type="STRING" id="576137.A0A1L7XE50"/>
<dbReference type="OrthoDB" id="6692397at2759"/>
<keyword evidence="8" id="KW-0067">ATP-binding</keyword>
<evidence type="ECO:0000256" key="8">
    <source>
        <dbReference type="ARBA" id="ARBA00022840"/>
    </source>
</evidence>
<evidence type="ECO:0000256" key="6">
    <source>
        <dbReference type="ARBA" id="ARBA00022801"/>
    </source>
</evidence>
<evidence type="ECO:0000256" key="11">
    <source>
        <dbReference type="ARBA" id="ARBA00047984"/>
    </source>
</evidence>
<dbReference type="PANTHER" id="PTHR12131">
    <property type="entry name" value="ATP-DEPENDENT RNA AND DNA HELICASE"/>
    <property type="match status" value="1"/>
</dbReference>
<dbReference type="InterPro" id="IPR050699">
    <property type="entry name" value="RNA-DNA_Helicase"/>
</dbReference>
<evidence type="ECO:0000259" key="13">
    <source>
        <dbReference type="PROSITE" id="PS51194"/>
    </source>
</evidence>
<organism evidence="14 15">
    <name type="scientific">Phialocephala subalpina</name>
    <dbReference type="NCBI Taxonomy" id="576137"/>
    <lineage>
        <taxon>Eukaryota</taxon>
        <taxon>Fungi</taxon>
        <taxon>Dikarya</taxon>
        <taxon>Ascomycota</taxon>
        <taxon>Pezizomycotina</taxon>
        <taxon>Leotiomycetes</taxon>
        <taxon>Helotiales</taxon>
        <taxon>Mollisiaceae</taxon>
        <taxon>Phialocephala</taxon>
        <taxon>Phialocephala fortinii species complex</taxon>
    </lineage>
</organism>
<dbReference type="InterPro" id="IPR044774">
    <property type="entry name" value="Suv3_DEXQc"/>
</dbReference>
<gene>
    <name evidence="14" type="ORF">PAC_13198</name>
</gene>
<feature type="region of interest" description="Disordered" evidence="12">
    <location>
        <begin position="792"/>
        <end position="869"/>
    </location>
</feature>
<dbReference type="CDD" id="cd18805">
    <property type="entry name" value="SF2_C_suv3"/>
    <property type="match status" value="1"/>
</dbReference>
<sequence length="869" mass="97433">MSFPAREGKRCLLCTFNTSPCLTFSTPVNGARSFTYAAQKVHRSPRRERNDDEERSQVRGGQRWPAHARLGRHERFGRNVDRASQIDRSGDRTWSPGIQRAPRFDKVRYGAISADPTEIRMGTKRILARNDTTYGVFGRLMLEELDRLSKNLKRKANTEYTAWGIPSKEALQVRLDEFEDQIESCTRLAETGKANKEGNPLFSRFRRAFVVGGVKSLGAEVKFAFINYVVEAKFSAQDKTNQEKLADLRYPFEWFPATRALQRTIHLHVGPTNSGKTYHALKRLEAANTGIYAGPLRLLAHEVYSRFNAKGKSCMLVTGEERRMPEDGSANMSSCTVEMMPLNKRVDVAVIDEIQMMGDAERGWAWTQGLLGVQADEVHVCGELRTIQLVTDLCKAMGDKIVVHKYERLSPLAAEKRSLGGDLTKLRKGDAVILFSRVGIHAMKADIERVTGKRCAVVYGSLPPETRAQQAELFNNPDNEYDFLVASDAVGMGLNLGIKRIVFESVSKHDGISFRVIQPSEIKQIAGRAGRYKTAHQAVNKSAESVVDEDSKEEGGLPLIEKRDSTNGLVTTLERFDLAVVQKAMNLDVEPIKTAGIAPPSDVLFRFASYFPKGTAFSYITQRLYEMSKLSDIFHMCRLKEQTQVADLIEPYPLSTMDRITFMAAPVALREFGFGRIVQEFAECVATQSGGELLDLKTLDLELIDVHRDEFPFGNKAYLRQMENLHKALTLYLWLSYRFAGVFRSQALAFHVKSLAENRIDECLADVHYDAAKRRQLNFLRMKAMELEIAEQEAQREAQDGLDSEESAQDEEAADDGSEGISALEAEVADVVEVNDELADLDEQEQSPASEANVPIPPEERAESESVRA</sequence>
<dbReference type="GO" id="GO:0016787">
    <property type="term" value="F:hydrolase activity"/>
    <property type="evidence" value="ECO:0007669"/>
    <property type="project" value="UniProtKB-KW"/>
</dbReference>
<evidence type="ECO:0000256" key="9">
    <source>
        <dbReference type="ARBA" id="ARBA00022946"/>
    </source>
</evidence>
<keyword evidence="6" id="KW-0378">Hydrolase</keyword>
<evidence type="ECO:0000256" key="12">
    <source>
        <dbReference type="SAM" id="MobiDB-lite"/>
    </source>
</evidence>
<dbReference type="EC" id="3.6.4.13" evidence="4"/>
<comment type="cofactor">
    <cofactor evidence="1">
        <name>Mn(2+)</name>
        <dbReference type="ChEBI" id="CHEBI:29035"/>
    </cofactor>
</comment>
<dbReference type="FunFam" id="1.20.272.40:FF:000002">
    <property type="entry name" value="ATP-dependent RNA helicase SUV3, mitochondrial"/>
    <property type="match status" value="1"/>
</dbReference>
<dbReference type="InterPro" id="IPR027417">
    <property type="entry name" value="P-loop_NTPase"/>
</dbReference>
<dbReference type="InterPro" id="IPR001650">
    <property type="entry name" value="Helicase_C-like"/>
</dbReference>
<dbReference type="Pfam" id="PF22527">
    <property type="entry name" value="DEXQc_Suv3"/>
    <property type="match status" value="1"/>
</dbReference>
<evidence type="ECO:0000256" key="7">
    <source>
        <dbReference type="ARBA" id="ARBA00022806"/>
    </source>
</evidence>
<dbReference type="InterPro" id="IPR022192">
    <property type="entry name" value="SUV3_C"/>
</dbReference>
<comment type="subcellular location">
    <subcellularLocation>
        <location evidence="3">Mitochondrion</location>
    </subcellularLocation>
</comment>
<dbReference type="Proteomes" id="UP000184330">
    <property type="component" value="Unassembled WGS sequence"/>
</dbReference>
<feature type="compositionally biased region" description="Acidic residues" evidence="12">
    <location>
        <begin position="827"/>
        <end position="845"/>
    </location>
</feature>
<comment type="cofactor">
    <cofactor evidence="2">
        <name>Mg(2+)</name>
        <dbReference type="ChEBI" id="CHEBI:18420"/>
    </cofactor>
</comment>
<evidence type="ECO:0000256" key="5">
    <source>
        <dbReference type="ARBA" id="ARBA00022741"/>
    </source>
</evidence>
<dbReference type="Gene3D" id="1.20.58.1080">
    <property type="match status" value="1"/>
</dbReference>
<dbReference type="Pfam" id="PF18147">
    <property type="entry name" value="Suv3_C_1"/>
    <property type="match status" value="1"/>
</dbReference>
<dbReference type="SUPFAM" id="SSF52540">
    <property type="entry name" value="P-loop containing nucleoside triphosphate hydrolases"/>
    <property type="match status" value="1"/>
</dbReference>
<keyword evidence="9" id="KW-0809">Transit peptide</keyword>
<evidence type="ECO:0000313" key="14">
    <source>
        <dbReference type="EMBL" id="CZR63301.1"/>
    </source>
</evidence>
<dbReference type="Pfam" id="PF12513">
    <property type="entry name" value="SUV3_C"/>
    <property type="match status" value="1"/>
</dbReference>
<name>A0A1L7XE50_9HELO</name>
<dbReference type="Gene3D" id="1.20.272.40">
    <property type="match status" value="1"/>
</dbReference>
<comment type="catalytic activity">
    <reaction evidence="11">
        <text>ATP + H2O = ADP + phosphate + H(+)</text>
        <dbReference type="Rhea" id="RHEA:13065"/>
        <dbReference type="ChEBI" id="CHEBI:15377"/>
        <dbReference type="ChEBI" id="CHEBI:15378"/>
        <dbReference type="ChEBI" id="CHEBI:30616"/>
        <dbReference type="ChEBI" id="CHEBI:43474"/>
        <dbReference type="ChEBI" id="CHEBI:456216"/>
        <dbReference type="EC" id="3.6.4.13"/>
    </reaction>
</comment>
<protein>
    <recommendedName>
        <fullName evidence="4">RNA helicase</fullName>
        <ecNumber evidence="4">3.6.4.13</ecNumber>
    </recommendedName>
</protein>
<dbReference type="FunFam" id="3.40.50.300:FF:000269">
    <property type="entry name" value="ATP-dependent RNA helicase SUPV3L1, mitochondrial"/>
    <property type="match status" value="1"/>
</dbReference>
<feature type="domain" description="Helicase C-terminal" evidence="13">
    <location>
        <begin position="389"/>
        <end position="579"/>
    </location>
</feature>
<dbReference type="EMBL" id="FJOG01000023">
    <property type="protein sequence ID" value="CZR63301.1"/>
    <property type="molecule type" value="Genomic_DNA"/>
</dbReference>